<dbReference type="RefSeq" id="WP_119370447.1">
    <property type="nucleotide sequence ID" value="NZ_QWLL01000033.1"/>
</dbReference>
<proteinExistence type="predicted"/>
<dbReference type="Proteomes" id="UP000265875">
    <property type="component" value="Unassembled WGS sequence"/>
</dbReference>
<protein>
    <submittedName>
        <fullName evidence="1">Uncharacterized protein</fullName>
    </submittedName>
</protein>
<gene>
    <name evidence="1" type="ORF">D0894_15275</name>
</gene>
<name>A0A399M522_9PSED</name>
<organism evidence="1 2">
    <name type="scientific">Pseudomonas monteilii</name>
    <dbReference type="NCBI Taxonomy" id="76759"/>
    <lineage>
        <taxon>Bacteria</taxon>
        <taxon>Pseudomonadati</taxon>
        <taxon>Pseudomonadota</taxon>
        <taxon>Gammaproteobacteria</taxon>
        <taxon>Pseudomonadales</taxon>
        <taxon>Pseudomonadaceae</taxon>
        <taxon>Pseudomonas</taxon>
    </lineage>
</organism>
<evidence type="ECO:0000313" key="2">
    <source>
        <dbReference type="Proteomes" id="UP000265875"/>
    </source>
</evidence>
<sequence>MSTFVLFFLGRLAKARNGSIDDGRYAFFSRQELLEQQGLLVEHELAEMGEELSVSREEIATPVIMWTGMRYQMLRSEKGLVQVRWQLAEDNCLLLKC</sequence>
<dbReference type="EMBL" id="QWLL01000033">
    <property type="protein sequence ID" value="RII76838.1"/>
    <property type="molecule type" value="Genomic_DNA"/>
</dbReference>
<dbReference type="AlphaFoldDB" id="A0A399M522"/>
<accession>A0A399M522</accession>
<evidence type="ECO:0000313" key="1">
    <source>
        <dbReference type="EMBL" id="RII76838.1"/>
    </source>
</evidence>
<comment type="caution">
    <text evidence="1">The sequence shown here is derived from an EMBL/GenBank/DDBJ whole genome shotgun (WGS) entry which is preliminary data.</text>
</comment>
<reference evidence="1 2" key="1">
    <citation type="submission" date="2018-08" db="EMBL/GenBank/DDBJ databases">
        <title>Draft genome sequence of the cyanotroph, Pseudomonas monteilii BCN3.</title>
        <authorList>
            <person name="Jones L.B."/>
            <person name="Kunz D.A."/>
        </authorList>
    </citation>
    <scope>NUCLEOTIDE SEQUENCE [LARGE SCALE GENOMIC DNA]</scope>
    <source>
        <strain evidence="1 2">BCN3</strain>
    </source>
</reference>